<keyword evidence="1" id="KW-0812">Transmembrane</keyword>
<protein>
    <submittedName>
        <fullName evidence="3">Uncharacterized protein</fullName>
    </submittedName>
</protein>
<sequence>MYNIKVYLHIHCNHKFENETAGMLAMVNEIKGLCDWITKNKWISILLTLLAALPMFILALLKILKIGRHVDHFLIGFGVSFHESLLPQVT</sequence>
<dbReference type="Proteomes" id="UP000050795">
    <property type="component" value="Unassembled WGS sequence"/>
</dbReference>
<evidence type="ECO:0000313" key="3">
    <source>
        <dbReference type="WBParaSite" id="TREG1_128700.1"/>
    </source>
</evidence>
<keyword evidence="1" id="KW-1133">Transmembrane helix</keyword>
<keyword evidence="2" id="KW-1185">Reference proteome</keyword>
<evidence type="ECO:0000256" key="1">
    <source>
        <dbReference type="SAM" id="Phobius"/>
    </source>
</evidence>
<accession>A0AA85IYD9</accession>
<reference evidence="3" key="2">
    <citation type="submission" date="2023-11" db="UniProtKB">
        <authorList>
            <consortium name="WormBaseParasite"/>
        </authorList>
    </citation>
    <scope>IDENTIFICATION</scope>
</reference>
<proteinExistence type="predicted"/>
<dbReference type="WBParaSite" id="TREG1_128700.1">
    <property type="protein sequence ID" value="TREG1_128700.1"/>
    <property type="gene ID" value="TREG1_128700"/>
</dbReference>
<reference evidence="2" key="1">
    <citation type="submission" date="2022-06" db="EMBL/GenBank/DDBJ databases">
        <authorList>
            <person name="Berger JAMES D."/>
            <person name="Berger JAMES D."/>
        </authorList>
    </citation>
    <scope>NUCLEOTIDE SEQUENCE [LARGE SCALE GENOMIC DNA]</scope>
</reference>
<dbReference type="AlphaFoldDB" id="A0AA85IYD9"/>
<feature type="transmembrane region" description="Helical" evidence="1">
    <location>
        <begin position="42"/>
        <end position="61"/>
    </location>
</feature>
<name>A0AA85IYD9_TRIRE</name>
<evidence type="ECO:0000313" key="2">
    <source>
        <dbReference type="Proteomes" id="UP000050795"/>
    </source>
</evidence>
<organism evidence="2 3">
    <name type="scientific">Trichobilharzia regenti</name>
    <name type="common">Nasal bird schistosome</name>
    <dbReference type="NCBI Taxonomy" id="157069"/>
    <lineage>
        <taxon>Eukaryota</taxon>
        <taxon>Metazoa</taxon>
        <taxon>Spiralia</taxon>
        <taxon>Lophotrochozoa</taxon>
        <taxon>Platyhelminthes</taxon>
        <taxon>Trematoda</taxon>
        <taxon>Digenea</taxon>
        <taxon>Strigeidida</taxon>
        <taxon>Schistosomatoidea</taxon>
        <taxon>Schistosomatidae</taxon>
        <taxon>Trichobilharzia</taxon>
    </lineage>
</organism>
<keyword evidence="1" id="KW-0472">Membrane</keyword>